<dbReference type="EMBL" id="CP003360">
    <property type="protein sequence ID" value="AFM22933.1"/>
    <property type="molecule type" value="Genomic_DNA"/>
</dbReference>
<evidence type="ECO:0000256" key="3">
    <source>
        <dbReference type="ARBA" id="ARBA00022617"/>
    </source>
</evidence>
<dbReference type="HOGENOM" id="CLU_104506_2_0_7"/>
<dbReference type="InterPro" id="IPR008331">
    <property type="entry name" value="Ferritin_DPS_dom"/>
</dbReference>
<evidence type="ECO:0000313" key="11">
    <source>
        <dbReference type="Proteomes" id="UP000006055"/>
    </source>
</evidence>
<dbReference type="InterPro" id="IPR012347">
    <property type="entry name" value="Ferritin-like"/>
</dbReference>
<organism evidence="10 11">
    <name type="scientific">Desulfomonile tiedjei (strain ATCC 49306 / DSM 6799 / DCB-1)</name>
    <dbReference type="NCBI Taxonomy" id="706587"/>
    <lineage>
        <taxon>Bacteria</taxon>
        <taxon>Pseudomonadati</taxon>
        <taxon>Thermodesulfobacteriota</taxon>
        <taxon>Desulfomonilia</taxon>
        <taxon>Desulfomonilales</taxon>
        <taxon>Desulfomonilaceae</taxon>
        <taxon>Desulfomonile</taxon>
    </lineage>
</organism>
<comment type="function">
    <text evidence="6">Iron-storage protein, whose ferroxidase center binds Fe(2+), oxidizes it using dioxygen to Fe(3+), and participates in the subsequent Fe(3+) oxide mineral core formation within the central cavity of the BFR protein shell.</text>
</comment>
<comment type="catalytic activity">
    <reaction evidence="6">
        <text>4 Fe(2+) + O2 + 4 H(+) = 4 Fe(3+) + 2 H2O</text>
        <dbReference type="Rhea" id="RHEA:11148"/>
        <dbReference type="ChEBI" id="CHEBI:15377"/>
        <dbReference type="ChEBI" id="CHEBI:15378"/>
        <dbReference type="ChEBI" id="CHEBI:15379"/>
        <dbReference type="ChEBI" id="CHEBI:29033"/>
        <dbReference type="ChEBI" id="CHEBI:29034"/>
        <dbReference type="EC" id="1.16.3.1"/>
    </reaction>
</comment>
<keyword evidence="5 6" id="KW-0408">Iron</keyword>
<keyword evidence="4 6" id="KW-0479">Metal-binding</keyword>
<dbReference type="NCBIfam" id="TIGR00754">
    <property type="entry name" value="bfr"/>
    <property type="match status" value="1"/>
</dbReference>
<evidence type="ECO:0000313" key="10">
    <source>
        <dbReference type="EMBL" id="AFM22933.1"/>
    </source>
</evidence>
<dbReference type="Proteomes" id="UP000006055">
    <property type="component" value="Chromosome"/>
</dbReference>
<dbReference type="RefSeq" id="WP_014808092.1">
    <property type="nucleotide sequence ID" value="NC_018025.1"/>
</dbReference>
<evidence type="ECO:0000256" key="4">
    <source>
        <dbReference type="ARBA" id="ARBA00022723"/>
    </source>
</evidence>
<feature type="binding site" description="axial binding residue" evidence="7">
    <location>
        <position position="52"/>
    </location>
    <ligand>
        <name>heme b</name>
        <dbReference type="ChEBI" id="CHEBI:60344"/>
        <note>ligand shared between dimeric partners</note>
    </ligand>
    <ligandPart>
        <name>Fe</name>
        <dbReference type="ChEBI" id="CHEBI:18248"/>
    </ligandPart>
</feature>
<evidence type="ECO:0000256" key="7">
    <source>
        <dbReference type="PIRSR" id="PIRSR002560-1"/>
    </source>
</evidence>
<feature type="binding site" evidence="7">
    <location>
        <position position="127"/>
    </location>
    <ligand>
        <name>Fe cation</name>
        <dbReference type="ChEBI" id="CHEBI:24875"/>
        <label>1</label>
    </ligand>
</feature>
<feature type="binding site" evidence="7">
    <location>
        <position position="127"/>
    </location>
    <ligand>
        <name>Fe cation</name>
        <dbReference type="ChEBI" id="CHEBI:24875"/>
        <label>2</label>
    </ligand>
</feature>
<dbReference type="InterPro" id="IPR009040">
    <property type="entry name" value="Ferritin-like_diiron"/>
</dbReference>
<dbReference type="GO" id="GO:0004322">
    <property type="term" value="F:ferroxidase activity"/>
    <property type="evidence" value="ECO:0007669"/>
    <property type="project" value="UniProtKB-EC"/>
</dbReference>
<gene>
    <name evidence="10" type="ordered locus">Desti_0187</name>
</gene>
<dbReference type="InterPro" id="IPR002024">
    <property type="entry name" value="Bacterioferritin"/>
</dbReference>
<sequence>MKGNEQIINKLNDLLAEELTASNQYMVHAEMCENWQYGRLYSKVRERAIQEMKHAESLIERILFLEGRPIVSKLSEIRIGDNVQSQLNNDLQAEMHGWNLYNEGIKLAMEAMDNGTKDLLESILETEEKHIDWLEAQLEQIQQIGIENYLAQQVS</sequence>
<evidence type="ECO:0000256" key="5">
    <source>
        <dbReference type="ARBA" id="ARBA00023004"/>
    </source>
</evidence>
<dbReference type="GO" id="GO:0020037">
    <property type="term" value="F:heme binding"/>
    <property type="evidence" value="ECO:0007669"/>
    <property type="project" value="TreeGrafter"/>
</dbReference>
<reference evidence="11" key="1">
    <citation type="submission" date="2012-06" db="EMBL/GenBank/DDBJ databases">
        <title>Complete sequence of chromosome of Desulfomonile tiedjei DSM 6799.</title>
        <authorList>
            <person name="Lucas S."/>
            <person name="Copeland A."/>
            <person name="Lapidus A."/>
            <person name="Glavina del Rio T."/>
            <person name="Dalin E."/>
            <person name="Tice H."/>
            <person name="Bruce D."/>
            <person name="Goodwin L."/>
            <person name="Pitluck S."/>
            <person name="Peters L."/>
            <person name="Ovchinnikova G."/>
            <person name="Zeytun A."/>
            <person name="Lu M."/>
            <person name="Kyrpides N."/>
            <person name="Mavromatis K."/>
            <person name="Ivanova N."/>
            <person name="Brettin T."/>
            <person name="Detter J.C."/>
            <person name="Han C."/>
            <person name="Larimer F."/>
            <person name="Land M."/>
            <person name="Hauser L."/>
            <person name="Markowitz V."/>
            <person name="Cheng J.-F."/>
            <person name="Hugenholtz P."/>
            <person name="Woyke T."/>
            <person name="Wu D."/>
            <person name="Spring S."/>
            <person name="Schroeder M."/>
            <person name="Brambilla E."/>
            <person name="Klenk H.-P."/>
            <person name="Eisen J.A."/>
        </authorList>
    </citation>
    <scope>NUCLEOTIDE SEQUENCE [LARGE SCALE GENOMIC DNA]</scope>
    <source>
        <strain evidence="11">ATCC 49306 / DSM 6799 / DCB-1</strain>
    </source>
</reference>
<dbReference type="Gene3D" id="1.20.1260.10">
    <property type="match status" value="1"/>
</dbReference>
<comment type="similarity">
    <text evidence="1 6 8">Belongs to the bacterioferritin family.</text>
</comment>
<dbReference type="AlphaFoldDB" id="I4C042"/>
<dbReference type="Pfam" id="PF00210">
    <property type="entry name" value="Ferritin"/>
    <property type="match status" value="1"/>
</dbReference>
<dbReference type="PATRIC" id="fig|706587.4.peg.212"/>
<keyword evidence="2 6" id="KW-0409">Iron storage</keyword>
<dbReference type="PRINTS" id="PR00601">
    <property type="entry name" value="BACFERRITIN"/>
</dbReference>
<feature type="binding site" evidence="7">
    <location>
        <position position="94"/>
    </location>
    <ligand>
        <name>Fe cation</name>
        <dbReference type="ChEBI" id="CHEBI:24875"/>
        <label>2</label>
    </ligand>
</feature>
<evidence type="ECO:0000259" key="9">
    <source>
        <dbReference type="PROSITE" id="PS50905"/>
    </source>
</evidence>
<feature type="binding site" evidence="7">
    <location>
        <position position="130"/>
    </location>
    <ligand>
        <name>Fe cation</name>
        <dbReference type="ChEBI" id="CHEBI:24875"/>
        <label>2</label>
    </ligand>
</feature>
<dbReference type="InterPro" id="IPR009078">
    <property type="entry name" value="Ferritin-like_SF"/>
</dbReference>
<dbReference type="GO" id="GO:0006879">
    <property type="term" value="P:intracellular iron ion homeostasis"/>
    <property type="evidence" value="ECO:0007669"/>
    <property type="project" value="UniProtKB-KW"/>
</dbReference>
<evidence type="ECO:0000256" key="6">
    <source>
        <dbReference type="PIRNR" id="PIRNR002560"/>
    </source>
</evidence>
<dbReference type="PANTHER" id="PTHR30295:SF0">
    <property type="entry name" value="BACTERIOFERRITIN"/>
    <property type="match status" value="1"/>
</dbReference>
<evidence type="ECO:0000256" key="1">
    <source>
        <dbReference type="ARBA" id="ARBA00008093"/>
    </source>
</evidence>
<feature type="binding site" evidence="7">
    <location>
        <position position="18"/>
    </location>
    <ligand>
        <name>Fe cation</name>
        <dbReference type="ChEBI" id="CHEBI:24875"/>
        <label>1</label>
    </ligand>
</feature>
<dbReference type="CDD" id="cd00907">
    <property type="entry name" value="Bacterioferritin"/>
    <property type="match status" value="1"/>
</dbReference>
<dbReference type="GO" id="GO:0005829">
    <property type="term" value="C:cytosol"/>
    <property type="evidence" value="ECO:0007669"/>
    <property type="project" value="TreeGrafter"/>
</dbReference>
<dbReference type="GO" id="GO:0006826">
    <property type="term" value="P:iron ion transport"/>
    <property type="evidence" value="ECO:0007669"/>
    <property type="project" value="InterPro"/>
</dbReference>
<dbReference type="SUPFAM" id="SSF47240">
    <property type="entry name" value="Ferritin-like"/>
    <property type="match status" value="1"/>
</dbReference>
<dbReference type="EC" id="1.16.3.1" evidence="6"/>
<dbReference type="PROSITE" id="PS00549">
    <property type="entry name" value="BACTERIOFERRITIN"/>
    <property type="match status" value="1"/>
</dbReference>
<feature type="binding site" evidence="7">
    <location>
        <position position="51"/>
    </location>
    <ligand>
        <name>Fe cation</name>
        <dbReference type="ChEBI" id="CHEBI:24875"/>
        <label>2</label>
    </ligand>
</feature>
<evidence type="ECO:0000256" key="2">
    <source>
        <dbReference type="ARBA" id="ARBA00022434"/>
    </source>
</evidence>
<keyword evidence="11" id="KW-1185">Reference proteome</keyword>
<feature type="domain" description="Ferritin-like diiron" evidence="9">
    <location>
        <begin position="1"/>
        <end position="145"/>
    </location>
</feature>
<feature type="binding site" evidence="7">
    <location>
        <position position="54"/>
    </location>
    <ligand>
        <name>Fe cation</name>
        <dbReference type="ChEBI" id="CHEBI:24875"/>
        <label>1</label>
    </ligand>
</feature>
<feature type="binding site" evidence="7">
    <location>
        <position position="51"/>
    </location>
    <ligand>
        <name>Fe cation</name>
        <dbReference type="ChEBI" id="CHEBI:24875"/>
        <label>1</label>
    </ligand>
</feature>
<name>I4C042_DESTA</name>
<dbReference type="PROSITE" id="PS50905">
    <property type="entry name" value="FERRITIN_LIKE"/>
    <property type="match status" value="1"/>
</dbReference>
<dbReference type="eggNOG" id="COG2193">
    <property type="taxonomic scope" value="Bacteria"/>
</dbReference>
<dbReference type="KEGG" id="dti:Desti_0187"/>
<proteinExistence type="inferred from homology"/>
<dbReference type="STRING" id="706587.Desti_0187"/>
<accession>I4C042</accession>
<dbReference type="GO" id="GO:0008199">
    <property type="term" value="F:ferric iron binding"/>
    <property type="evidence" value="ECO:0007669"/>
    <property type="project" value="InterPro"/>
</dbReference>
<keyword evidence="3 8" id="KW-0349">Heme</keyword>
<evidence type="ECO:0000256" key="8">
    <source>
        <dbReference type="RuleBase" id="RU000623"/>
    </source>
</evidence>
<dbReference type="PIRSF" id="PIRSF002560">
    <property type="entry name" value="Bacterioferritin"/>
    <property type="match status" value="1"/>
</dbReference>
<dbReference type="PANTHER" id="PTHR30295">
    <property type="entry name" value="BACTERIOFERRITIN"/>
    <property type="match status" value="1"/>
</dbReference>
<dbReference type="OrthoDB" id="9800505at2"/>
<protein>
    <recommendedName>
        <fullName evidence="6 8">Bacterioferritin</fullName>
        <ecNumber evidence="6">1.16.3.1</ecNumber>
    </recommendedName>
</protein>